<name>A0A238XCM1_9ACTN</name>
<evidence type="ECO:0000259" key="2">
    <source>
        <dbReference type="Pfam" id="PF01557"/>
    </source>
</evidence>
<dbReference type="RefSeq" id="WP_089336897.1">
    <property type="nucleotide sequence ID" value="NZ_FZNO01000012.1"/>
</dbReference>
<dbReference type="PANTHER" id="PTHR11820:SF7">
    <property type="entry name" value="ACYLPYRUVASE FAHD1, MITOCHONDRIAL"/>
    <property type="match status" value="1"/>
</dbReference>
<keyword evidence="5" id="KW-1185">Reference proteome</keyword>
<dbReference type="AlphaFoldDB" id="A0A238XCM1"/>
<dbReference type="Pfam" id="PF01557">
    <property type="entry name" value="FAA_hydrolase"/>
    <property type="match status" value="1"/>
</dbReference>
<evidence type="ECO:0000313" key="4">
    <source>
        <dbReference type="EMBL" id="SNR55659.1"/>
    </source>
</evidence>
<dbReference type="InterPro" id="IPR036663">
    <property type="entry name" value="Fumarylacetoacetase_C_sf"/>
</dbReference>
<dbReference type="InterPro" id="IPR011234">
    <property type="entry name" value="Fumarylacetoacetase-like_C"/>
</dbReference>
<dbReference type="SUPFAM" id="SSF56529">
    <property type="entry name" value="FAH"/>
    <property type="match status" value="1"/>
</dbReference>
<dbReference type="Gene3D" id="3.90.850.10">
    <property type="entry name" value="Fumarylacetoacetase-like, C-terminal domain"/>
    <property type="match status" value="1"/>
</dbReference>
<dbReference type="PANTHER" id="PTHR11820">
    <property type="entry name" value="ACYLPYRUVASE"/>
    <property type="match status" value="1"/>
</dbReference>
<keyword evidence="1" id="KW-0479">Metal-binding</keyword>
<dbReference type="OrthoDB" id="9805307at2"/>
<dbReference type="FunFam" id="3.90.850.10:FF:000002">
    <property type="entry name" value="2-hydroxyhepta-2,4-diene-1,7-dioate isomerase"/>
    <property type="match status" value="1"/>
</dbReference>
<dbReference type="GO" id="GO:0018773">
    <property type="term" value="F:acetylpyruvate hydrolase activity"/>
    <property type="evidence" value="ECO:0007669"/>
    <property type="project" value="TreeGrafter"/>
</dbReference>
<feature type="domain" description="Fumarylacetoacetase-like C-terminal" evidence="2">
    <location>
        <begin position="61"/>
        <end position="255"/>
    </location>
</feature>
<evidence type="ECO:0000313" key="5">
    <source>
        <dbReference type="Proteomes" id="UP000198403"/>
    </source>
</evidence>
<sequence length="258" mass="26829">MRVARFATAAGGPARYGVVEGDGEGTVVAHLDGPPFDGVRETGECTPLSEVTLLAPVEPSKVLAFGRNYAEHAEELGNEVPEIPIVFLKPSTAVVGPDAEVGYPALTSDLHYEGELAVVIGRRCKAVPAGDVAGVVFGYTVANDLTMRDIQKSEGQWTRGKGFDGACPLGPWVETELDPSALSLRSTVNGVLRQDGTTADMLRDVGECVSWVSQAMTLLPGDVVLTGTPAGVGALQRGDDIAVTIEGIGTLVTRISAG</sequence>
<dbReference type="Proteomes" id="UP000198403">
    <property type="component" value="Unassembled WGS sequence"/>
</dbReference>
<dbReference type="Pfam" id="PF10370">
    <property type="entry name" value="Rv2993c-like_N"/>
    <property type="match status" value="1"/>
</dbReference>
<organism evidence="4 5">
    <name type="scientific">Blastococcus mobilis</name>
    <dbReference type="NCBI Taxonomy" id="1938746"/>
    <lineage>
        <taxon>Bacteria</taxon>
        <taxon>Bacillati</taxon>
        <taxon>Actinomycetota</taxon>
        <taxon>Actinomycetes</taxon>
        <taxon>Geodermatophilales</taxon>
        <taxon>Geodermatophilaceae</taxon>
        <taxon>Blastococcus</taxon>
    </lineage>
</organism>
<dbReference type="GO" id="GO:0016853">
    <property type="term" value="F:isomerase activity"/>
    <property type="evidence" value="ECO:0007669"/>
    <property type="project" value="UniProtKB-ARBA"/>
</dbReference>
<reference evidence="4 5" key="1">
    <citation type="submission" date="2017-06" db="EMBL/GenBank/DDBJ databases">
        <authorList>
            <person name="Kim H.J."/>
            <person name="Triplett B.A."/>
        </authorList>
    </citation>
    <scope>NUCLEOTIDE SEQUENCE [LARGE SCALE GENOMIC DNA]</scope>
    <source>
        <strain evidence="4 5">DSM 44272</strain>
    </source>
</reference>
<proteinExistence type="predicted"/>
<dbReference type="EMBL" id="FZNO01000012">
    <property type="protein sequence ID" value="SNR55659.1"/>
    <property type="molecule type" value="Genomic_DNA"/>
</dbReference>
<dbReference type="InterPro" id="IPR018833">
    <property type="entry name" value="Rv2993c-like_N"/>
</dbReference>
<gene>
    <name evidence="4" type="ORF">SAMN06272737_11297</name>
</gene>
<evidence type="ECO:0000256" key="1">
    <source>
        <dbReference type="ARBA" id="ARBA00022723"/>
    </source>
</evidence>
<protein>
    <submittedName>
        <fullName evidence="4">2-keto-4-pentenoate hydratase/2-oxohepta-3-ene-1,7-dioic acid hydratase (Catechol pathway)</fullName>
    </submittedName>
</protein>
<dbReference type="Gene3D" id="2.30.30.370">
    <property type="entry name" value="FAH"/>
    <property type="match status" value="1"/>
</dbReference>
<feature type="domain" description="Rv2993c-like N-terminal" evidence="3">
    <location>
        <begin position="1"/>
        <end position="56"/>
    </location>
</feature>
<dbReference type="GO" id="GO:0046872">
    <property type="term" value="F:metal ion binding"/>
    <property type="evidence" value="ECO:0007669"/>
    <property type="project" value="UniProtKB-KW"/>
</dbReference>
<evidence type="ECO:0000259" key="3">
    <source>
        <dbReference type="Pfam" id="PF10370"/>
    </source>
</evidence>
<accession>A0A238XCM1</accession>
<dbReference type="GO" id="GO:0019752">
    <property type="term" value="P:carboxylic acid metabolic process"/>
    <property type="evidence" value="ECO:0007669"/>
    <property type="project" value="UniProtKB-ARBA"/>
</dbReference>